<feature type="region of interest" description="Disordered" evidence="1">
    <location>
        <begin position="24"/>
        <end position="52"/>
    </location>
</feature>
<organism evidence="2 3">
    <name type="scientific">Cirrhinus mrigala</name>
    <name type="common">Mrigala</name>
    <dbReference type="NCBI Taxonomy" id="683832"/>
    <lineage>
        <taxon>Eukaryota</taxon>
        <taxon>Metazoa</taxon>
        <taxon>Chordata</taxon>
        <taxon>Craniata</taxon>
        <taxon>Vertebrata</taxon>
        <taxon>Euteleostomi</taxon>
        <taxon>Actinopterygii</taxon>
        <taxon>Neopterygii</taxon>
        <taxon>Teleostei</taxon>
        <taxon>Ostariophysi</taxon>
        <taxon>Cypriniformes</taxon>
        <taxon>Cyprinidae</taxon>
        <taxon>Labeoninae</taxon>
        <taxon>Labeonini</taxon>
        <taxon>Cirrhinus</taxon>
    </lineage>
</organism>
<accession>A0ABD0MEV0</accession>
<comment type="caution">
    <text evidence="2">The sequence shown here is derived from an EMBL/GenBank/DDBJ whole genome shotgun (WGS) entry which is preliminary data.</text>
</comment>
<dbReference type="AlphaFoldDB" id="A0ABD0MEV0"/>
<evidence type="ECO:0000313" key="2">
    <source>
        <dbReference type="EMBL" id="KAL0148150.1"/>
    </source>
</evidence>
<keyword evidence="3" id="KW-1185">Reference proteome</keyword>
<dbReference type="Proteomes" id="UP001529510">
    <property type="component" value="Unassembled WGS sequence"/>
</dbReference>
<evidence type="ECO:0000256" key="1">
    <source>
        <dbReference type="SAM" id="MobiDB-lite"/>
    </source>
</evidence>
<protein>
    <submittedName>
        <fullName evidence="2">Uncharacterized protein</fullName>
    </submittedName>
</protein>
<feature type="non-terminal residue" evidence="2">
    <location>
        <position position="1"/>
    </location>
</feature>
<name>A0ABD0MEV0_CIRMR</name>
<gene>
    <name evidence="2" type="ORF">M9458_056552</name>
</gene>
<evidence type="ECO:0000313" key="3">
    <source>
        <dbReference type="Proteomes" id="UP001529510"/>
    </source>
</evidence>
<feature type="non-terminal residue" evidence="2">
    <location>
        <position position="52"/>
    </location>
</feature>
<reference evidence="2 3" key="1">
    <citation type="submission" date="2024-05" db="EMBL/GenBank/DDBJ databases">
        <title>Genome sequencing and assembly of Indian major carp, Cirrhinus mrigala (Hamilton, 1822).</title>
        <authorList>
            <person name="Mohindra V."/>
            <person name="Chowdhury L.M."/>
            <person name="Lal K."/>
            <person name="Jena J.K."/>
        </authorList>
    </citation>
    <scope>NUCLEOTIDE SEQUENCE [LARGE SCALE GENOMIC DNA]</scope>
    <source>
        <strain evidence="2">CM1030</strain>
        <tissue evidence="2">Blood</tissue>
    </source>
</reference>
<sequence>SRFSGASSDPPEPGLLTPILLVTAPPGKFSSEEGPSSQNGHELAPASRSADL</sequence>
<dbReference type="EMBL" id="JAMKFB020000711">
    <property type="protein sequence ID" value="KAL0148150.1"/>
    <property type="molecule type" value="Genomic_DNA"/>
</dbReference>
<proteinExistence type="predicted"/>